<dbReference type="RefSeq" id="WP_353333130.1">
    <property type="nucleotide sequence ID" value="NZ_AP028055.1"/>
</dbReference>
<dbReference type="Proteomes" id="UP001496674">
    <property type="component" value="Chromosome"/>
</dbReference>
<keyword evidence="2" id="KW-1185">Reference proteome</keyword>
<evidence type="ECO:0000313" key="1">
    <source>
        <dbReference type="EMBL" id="BEG98311.1"/>
    </source>
</evidence>
<dbReference type="EMBL" id="AP028055">
    <property type="protein sequence ID" value="BEG98311.1"/>
    <property type="molecule type" value="Genomic_DNA"/>
</dbReference>
<accession>A0ABM8I8B8</accession>
<sequence>MKNLSVIAALLGGAAIGAALGLLFAPEKGEDTRNKIAEILRKKGIKLSRSEMNTLVDEIASEMSVEGSE</sequence>
<name>A0ABM8I8B8_9BACE</name>
<proteinExistence type="predicted"/>
<dbReference type="Pfam" id="PF12732">
    <property type="entry name" value="YtxH"/>
    <property type="match status" value="1"/>
</dbReference>
<gene>
    <name evidence="1" type="ORF">BSYN_05760</name>
</gene>
<protein>
    <recommendedName>
        <fullName evidence="3">YtxH domain-containing protein</fullName>
    </recommendedName>
</protein>
<dbReference type="InterPro" id="IPR024623">
    <property type="entry name" value="YtxH"/>
</dbReference>
<organism evidence="1 2">
    <name type="scientific">Bacteroides sedimenti</name>
    <dbReference type="NCBI Taxonomy" id="2136147"/>
    <lineage>
        <taxon>Bacteria</taxon>
        <taxon>Pseudomonadati</taxon>
        <taxon>Bacteroidota</taxon>
        <taxon>Bacteroidia</taxon>
        <taxon>Bacteroidales</taxon>
        <taxon>Bacteroidaceae</taxon>
        <taxon>Bacteroides</taxon>
    </lineage>
</organism>
<reference evidence="1 2" key="1">
    <citation type="submission" date="2023-04" db="EMBL/GenBank/DDBJ databases">
        <title>Draft genome sequence of acteroides sedimenti strain YN3PY1.</title>
        <authorList>
            <person name="Yoshida N."/>
        </authorList>
    </citation>
    <scope>NUCLEOTIDE SEQUENCE [LARGE SCALE GENOMIC DNA]</scope>
    <source>
        <strain evidence="1 2">YN3PY1</strain>
    </source>
</reference>
<evidence type="ECO:0000313" key="2">
    <source>
        <dbReference type="Proteomes" id="UP001496674"/>
    </source>
</evidence>
<evidence type="ECO:0008006" key="3">
    <source>
        <dbReference type="Google" id="ProtNLM"/>
    </source>
</evidence>